<dbReference type="eggNOG" id="KOG3611">
    <property type="taxonomic scope" value="Eukaryota"/>
</dbReference>
<keyword evidence="5" id="KW-0325">Glycoprotein</keyword>
<dbReference type="CDD" id="cd11260">
    <property type="entry name" value="Sema_4E"/>
    <property type="match status" value="1"/>
</dbReference>
<dbReference type="InterPro" id="IPR027231">
    <property type="entry name" value="Semaphorin"/>
</dbReference>
<dbReference type="InterPro" id="IPR003599">
    <property type="entry name" value="Ig_sub"/>
</dbReference>
<dbReference type="RefSeq" id="XP_005476205.1">
    <property type="nucleotide sequence ID" value="XM_005476148.4"/>
</dbReference>
<dbReference type="GO" id="GO:0000122">
    <property type="term" value="P:negative regulation of transcription by RNA polymerase II"/>
    <property type="evidence" value="ECO:0007669"/>
    <property type="project" value="TreeGrafter"/>
</dbReference>
<comment type="similarity">
    <text evidence="2">Belongs to the semaphorin family.</text>
</comment>
<evidence type="ECO:0000256" key="1">
    <source>
        <dbReference type="ARBA" id="ARBA00004370"/>
    </source>
</evidence>
<dbReference type="AlphaFoldDB" id="I3JVH7"/>
<dbReference type="Proteomes" id="UP000005207">
    <property type="component" value="Linkage group LG18"/>
</dbReference>
<evidence type="ECO:0000256" key="6">
    <source>
        <dbReference type="PROSITE-ProRule" id="PRU00352"/>
    </source>
</evidence>
<evidence type="ECO:0000256" key="8">
    <source>
        <dbReference type="SAM" id="Phobius"/>
    </source>
</evidence>
<dbReference type="Ensembl" id="ENSONIT00000012882.2">
    <property type="protein sequence ID" value="ENSONIP00000012872.1"/>
    <property type="gene ID" value="ENSONIG00000010239.2"/>
</dbReference>
<dbReference type="GO" id="GO:0030215">
    <property type="term" value="F:semaphorin receptor binding"/>
    <property type="evidence" value="ECO:0007669"/>
    <property type="project" value="InterPro"/>
</dbReference>
<name>I3JVH7_ORENI</name>
<evidence type="ECO:0000313" key="12">
    <source>
        <dbReference type="Ensembl" id="ENSONIP00000012872.1"/>
    </source>
</evidence>
<feature type="transmembrane region" description="Helical" evidence="8">
    <location>
        <begin position="672"/>
        <end position="693"/>
    </location>
</feature>
<dbReference type="InParanoid" id="I3JVH7"/>
<keyword evidence="13" id="KW-1185">Reference proteome</keyword>
<feature type="chain" id="PRO_5003673374" evidence="9">
    <location>
        <begin position="20"/>
        <end position="748"/>
    </location>
</feature>
<dbReference type="GO" id="GO:0030335">
    <property type="term" value="P:positive regulation of cell migration"/>
    <property type="evidence" value="ECO:0007669"/>
    <property type="project" value="TreeGrafter"/>
</dbReference>
<proteinExistence type="inferred from homology"/>
<dbReference type="GO" id="GO:0001755">
    <property type="term" value="P:neural crest cell migration"/>
    <property type="evidence" value="ECO:0007669"/>
    <property type="project" value="TreeGrafter"/>
</dbReference>
<dbReference type="InterPro" id="IPR036352">
    <property type="entry name" value="Semap_dom_sf"/>
</dbReference>
<dbReference type="Gene3D" id="2.60.40.10">
    <property type="entry name" value="Immunoglobulins"/>
    <property type="match status" value="1"/>
</dbReference>
<dbReference type="GeneTree" id="ENSGT00940000165656"/>
<dbReference type="SUPFAM" id="SSF101912">
    <property type="entry name" value="Sema domain"/>
    <property type="match status" value="1"/>
</dbReference>
<evidence type="ECO:0000259" key="10">
    <source>
        <dbReference type="PROSITE" id="PS50835"/>
    </source>
</evidence>
<dbReference type="RefSeq" id="XP_005476208.1">
    <property type="nucleotide sequence ID" value="XM_005476151.4"/>
</dbReference>
<comment type="caution">
    <text evidence="6">Lacks conserved residue(s) required for the propagation of feature annotation.</text>
</comment>
<dbReference type="PANTHER" id="PTHR11036">
    <property type="entry name" value="SEMAPHORIN"/>
    <property type="match status" value="1"/>
</dbReference>
<dbReference type="GO" id="GO:0007411">
    <property type="term" value="P:axon guidance"/>
    <property type="evidence" value="ECO:0007669"/>
    <property type="project" value="TreeGrafter"/>
</dbReference>
<keyword evidence="8" id="KW-0812">Transmembrane</keyword>
<dbReference type="RefSeq" id="XP_019203188.1">
    <property type="nucleotide sequence ID" value="XM_019347643.2"/>
</dbReference>
<keyword evidence="3 8" id="KW-0472">Membrane</keyword>
<feature type="domain" description="Sema" evidence="11">
    <location>
        <begin position="30"/>
        <end position="506"/>
    </location>
</feature>
<evidence type="ECO:0000256" key="7">
    <source>
        <dbReference type="SAM" id="MobiDB-lite"/>
    </source>
</evidence>
<dbReference type="GO" id="GO:0005886">
    <property type="term" value="C:plasma membrane"/>
    <property type="evidence" value="ECO:0007669"/>
    <property type="project" value="TreeGrafter"/>
</dbReference>
<reference evidence="12" key="3">
    <citation type="submission" date="2025-09" db="UniProtKB">
        <authorList>
            <consortium name="Ensembl"/>
        </authorList>
    </citation>
    <scope>IDENTIFICATION</scope>
</reference>
<dbReference type="Gene3D" id="3.30.1680.10">
    <property type="entry name" value="ligand-binding face of the semaphorins, domain 2"/>
    <property type="match status" value="1"/>
</dbReference>
<dbReference type="OrthoDB" id="9988752at2759"/>
<dbReference type="RefSeq" id="XP_005476206.1">
    <property type="nucleotide sequence ID" value="XM_005476149.4"/>
</dbReference>
<sequence length="748" mass="83813">MNLLLSLTVFCLLPLALMAKENLPLNCIPRRSVPYHRDNARFFSENDVYNYSTMLLIEDKGMLMLGAREKVYALDLYNISQKRASVAWEATPGKKTDCKNKGKNAETECLNYIRILHKVGDDRMYVCGTNAFDPECYYMSFSDDALTFEKNMEDGKGKCPFDPFQRYASIMEGNELYSATSMNFLGSKPVLMRSSSGTIRTEFKSSWLNEPTFVSMAQMPESKESESGDDDKVYLFFSETAVECDCYNKLVVSRVARVCKGDLGGQRTLQKKWTTFLKARIDCPVLESQLPYIIRDAYRWCDPEKDWKSCIFYTVFTAQSDTSDLSAVCAYRVSDISRVFAEGKYKTPVPVETSFVKWVMYSGEVPVPRPGACINNEARKAGIQKTLDLPDRTLQFVKDKPLMDQIIQPIGDKPLLVRRGATFTQIIVNQMKAADGNKYPVMFIGTDKGTVLKAVNYDGEMFIIEEVQIFHPPQPIRILKFSNITIQDVHGQLYAGSDTGVAQIPLATCERSSSCMDCVLARDPHCGWNNALGKCVFISKSQRDIIQSVKVGDASLCPDADPIKPLNWSIREGEDLKLSCLPLSSLGKIIWQKNNIDLTPSAALQLQDGLLIQNVSLSDAGRYRCLSVEHSRTKMHSITVIEHLVTIDLSDSGKDDRTVNPKAQTDCGSVTGLQVACALLGLAFIALLAWNFYKGHLCLPWSFFKSKSEEQPQESQNQEALHSGVSYQAAPREEKPVVISSNSNNNQH</sequence>
<evidence type="ECO:0000256" key="3">
    <source>
        <dbReference type="ARBA" id="ARBA00023136"/>
    </source>
</evidence>
<evidence type="ECO:0000259" key="11">
    <source>
        <dbReference type="PROSITE" id="PS51004"/>
    </source>
</evidence>
<dbReference type="OMA" id="RDHTREF"/>
<evidence type="ECO:0000256" key="9">
    <source>
        <dbReference type="SAM" id="SignalP"/>
    </source>
</evidence>
<dbReference type="SUPFAM" id="SSF48726">
    <property type="entry name" value="Immunoglobulin"/>
    <property type="match status" value="1"/>
</dbReference>
<accession>I3JVH7</accession>
<evidence type="ECO:0000256" key="4">
    <source>
        <dbReference type="ARBA" id="ARBA00023157"/>
    </source>
</evidence>
<comment type="subcellular location">
    <subcellularLocation>
        <location evidence="1">Membrane</location>
    </subcellularLocation>
</comment>
<keyword evidence="9" id="KW-0732">Signal</keyword>
<evidence type="ECO:0000313" key="13">
    <source>
        <dbReference type="Proteomes" id="UP000005207"/>
    </source>
</evidence>
<dbReference type="GO" id="GO:0005615">
    <property type="term" value="C:extracellular space"/>
    <property type="evidence" value="ECO:0007669"/>
    <property type="project" value="TreeGrafter"/>
</dbReference>
<dbReference type="InterPro" id="IPR002165">
    <property type="entry name" value="Plexin_repeat"/>
</dbReference>
<evidence type="ECO:0000256" key="2">
    <source>
        <dbReference type="ARBA" id="ARBA00009492"/>
    </source>
</evidence>
<dbReference type="RefSeq" id="XP_005476207.1">
    <property type="nucleotide sequence ID" value="XM_005476150.2"/>
</dbReference>
<dbReference type="FunFam" id="2.130.10.10:FF:001703">
    <property type="entry name" value="Semaphorin 4e"/>
    <property type="match status" value="1"/>
</dbReference>
<dbReference type="PROSITE" id="PS51004">
    <property type="entry name" value="SEMA"/>
    <property type="match status" value="1"/>
</dbReference>
<dbReference type="PANTHER" id="PTHR11036:SF135">
    <property type="entry name" value="SEMAPHORIN 4D ISOFORM X1-RELATED"/>
    <property type="match status" value="1"/>
</dbReference>
<organism evidence="12 13">
    <name type="scientific">Oreochromis niloticus</name>
    <name type="common">Nile tilapia</name>
    <name type="synonym">Tilapia nilotica</name>
    <dbReference type="NCBI Taxonomy" id="8128"/>
    <lineage>
        <taxon>Eukaryota</taxon>
        <taxon>Metazoa</taxon>
        <taxon>Chordata</taxon>
        <taxon>Craniata</taxon>
        <taxon>Vertebrata</taxon>
        <taxon>Euteleostomi</taxon>
        <taxon>Actinopterygii</taxon>
        <taxon>Neopterygii</taxon>
        <taxon>Teleostei</taxon>
        <taxon>Neoteleostei</taxon>
        <taxon>Acanthomorphata</taxon>
        <taxon>Ovalentaria</taxon>
        <taxon>Cichlomorphae</taxon>
        <taxon>Cichliformes</taxon>
        <taxon>Cichlidae</taxon>
        <taxon>African cichlids</taxon>
        <taxon>Pseudocrenilabrinae</taxon>
        <taxon>Oreochromini</taxon>
        <taxon>Oreochromis</taxon>
    </lineage>
</organism>
<keyword evidence="4" id="KW-1015">Disulfide bond</keyword>
<dbReference type="InterPro" id="IPR001627">
    <property type="entry name" value="Semap_dom"/>
</dbReference>
<dbReference type="GO" id="GO:0045499">
    <property type="term" value="F:chemorepellent activity"/>
    <property type="evidence" value="ECO:0007669"/>
    <property type="project" value="TreeGrafter"/>
</dbReference>
<dbReference type="PROSITE" id="PS50835">
    <property type="entry name" value="IG_LIKE"/>
    <property type="match status" value="1"/>
</dbReference>
<protein>
    <submittedName>
        <fullName evidence="12">Semaphorin 4e</fullName>
    </submittedName>
</protein>
<reference evidence="13" key="1">
    <citation type="submission" date="2012-01" db="EMBL/GenBank/DDBJ databases">
        <title>The Genome Sequence of Oreochromis niloticus (Nile Tilapia).</title>
        <authorList>
            <consortium name="Broad Institute Genome Assembly Team"/>
            <consortium name="Broad Institute Sequencing Platform"/>
            <person name="Di Palma F."/>
            <person name="Johnson J."/>
            <person name="Lander E.S."/>
            <person name="Lindblad-Toh K."/>
        </authorList>
    </citation>
    <scope>NUCLEOTIDE SEQUENCE [LARGE SCALE GENOMIC DNA]</scope>
</reference>
<dbReference type="Gene3D" id="2.130.10.10">
    <property type="entry name" value="YVTN repeat-like/Quinoprotein amine dehydrogenase"/>
    <property type="match status" value="1"/>
</dbReference>
<dbReference type="InterPro" id="IPR015943">
    <property type="entry name" value="WD40/YVTN_repeat-like_dom_sf"/>
</dbReference>
<dbReference type="InterPro" id="IPR007110">
    <property type="entry name" value="Ig-like_dom"/>
</dbReference>
<gene>
    <name evidence="12" type="primary">LOC100709840</name>
</gene>
<evidence type="ECO:0000256" key="5">
    <source>
        <dbReference type="ARBA" id="ARBA00023180"/>
    </source>
</evidence>
<feature type="domain" description="Ig-like" evidence="10">
    <location>
        <begin position="558"/>
        <end position="639"/>
    </location>
</feature>
<feature type="signal peptide" evidence="9">
    <location>
        <begin position="1"/>
        <end position="19"/>
    </location>
</feature>
<dbReference type="Pfam" id="PF01437">
    <property type="entry name" value="PSI"/>
    <property type="match status" value="1"/>
</dbReference>
<dbReference type="GO" id="GO:0043931">
    <property type="term" value="P:ossification involved in bone maturation"/>
    <property type="evidence" value="ECO:0007669"/>
    <property type="project" value="TreeGrafter"/>
</dbReference>
<dbReference type="HOGENOM" id="CLU_009051_4_1_1"/>
<dbReference type="STRING" id="8128.ENSONIP00000012872"/>
<feature type="compositionally biased region" description="Polar residues" evidence="7">
    <location>
        <begin position="739"/>
        <end position="748"/>
    </location>
</feature>
<dbReference type="InterPro" id="IPR016201">
    <property type="entry name" value="PSI"/>
</dbReference>
<dbReference type="GO" id="GO:0071526">
    <property type="term" value="P:semaphorin-plexin signaling pathway"/>
    <property type="evidence" value="ECO:0007669"/>
    <property type="project" value="TreeGrafter"/>
</dbReference>
<dbReference type="GeneID" id="100709840"/>
<dbReference type="SMART" id="SM00409">
    <property type="entry name" value="IG"/>
    <property type="match status" value="1"/>
</dbReference>
<dbReference type="KEGG" id="onl:100709840"/>
<reference evidence="12" key="2">
    <citation type="submission" date="2025-08" db="UniProtKB">
        <authorList>
            <consortium name="Ensembl"/>
        </authorList>
    </citation>
    <scope>IDENTIFICATION</scope>
</reference>
<dbReference type="InterPro" id="IPR036179">
    <property type="entry name" value="Ig-like_dom_sf"/>
</dbReference>
<dbReference type="Pfam" id="PF01403">
    <property type="entry name" value="Sema"/>
    <property type="match status" value="1"/>
</dbReference>
<dbReference type="SMART" id="SM00423">
    <property type="entry name" value="PSI"/>
    <property type="match status" value="1"/>
</dbReference>
<dbReference type="SMART" id="SM00630">
    <property type="entry name" value="Sema"/>
    <property type="match status" value="1"/>
</dbReference>
<feature type="region of interest" description="Disordered" evidence="7">
    <location>
        <begin position="709"/>
        <end position="748"/>
    </location>
</feature>
<keyword evidence="8" id="KW-1133">Transmembrane helix</keyword>
<dbReference type="InterPro" id="IPR013783">
    <property type="entry name" value="Ig-like_fold"/>
</dbReference>
<dbReference type="SUPFAM" id="SSF103575">
    <property type="entry name" value="Plexin repeat"/>
    <property type="match status" value="1"/>
</dbReference>